<name>A0ABS7ALR0_9CLOT</name>
<keyword evidence="2" id="KW-1185">Reference proteome</keyword>
<dbReference type="RefSeq" id="WP_219777694.1">
    <property type="nucleotide sequence ID" value="NZ_JAHXPT010000001.1"/>
</dbReference>
<protein>
    <submittedName>
        <fullName evidence="1">Uncharacterized protein</fullName>
    </submittedName>
</protein>
<accession>A0ABS7ALR0</accession>
<organism evidence="1 2">
    <name type="scientific">Clostridium weizhouense</name>
    <dbReference type="NCBI Taxonomy" id="2859781"/>
    <lineage>
        <taxon>Bacteria</taxon>
        <taxon>Bacillati</taxon>
        <taxon>Bacillota</taxon>
        <taxon>Clostridia</taxon>
        <taxon>Eubacteriales</taxon>
        <taxon>Clostridiaceae</taxon>
        <taxon>Clostridium</taxon>
    </lineage>
</organism>
<sequence length="208" mass="24288">MKPDQKYMSKSYTDSKNTYDINFFPLRTDFNFNYDLSIATPLNNFNKSLFNNNIPFYFRNNTISNVNEPFNNKEYSELYPSETKNSELHSYYNELNTNNTITTNTTNNNAYDNNMLNNNLFSEDTTNNITKRVLTPDEILRNFDLDLDESMDLERSCSDNSVNKIYAKIAKENSAIINTLSSYNIPSPVSRLIIKRIIKLSLKYCNEE</sequence>
<proteinExistence type="predicted"/>
<gene>
    <name evidence="1" type="ORF">KYD98_00830</name>
</gene>
<dbReference type="EMBL" id="JAHXPT010000001">
    <property type="protein sequence ID" value="MBW6408631.1"/>
    <property type="molecule type" value="Genomic_DNA"/>
</dbReference>
<comment type="caution">
    <text evidence="1">The sequence shown here is derived from an EMBL/GenBank/DDBJ whole genome shotgun (WGS) entry which is preliminary data.</text>
</comment>
<evidence type="ECO:0000313" key="1">
    <source>
        <dbReference type="EMBL" id="MBW6408631.1"/>
    </source>
</evidence>
<dbReference type="Proteomes" id="UP001519921">
    <property type="component" value="Unassembled WGS sequence"/>
</dbReference>
<evidence type="ECO:0000313" key="2">
    <source>
        <dbReference type="Proteomes" id="UP001519921"/>
    </source>
</evidence>
<reference evidence="1 2" key="1">
    <citation type="submission" date="2021-07" db="EMBL/GenBank/DDBJ databases">
        <title>Clostridium weizhouense sp. nov., an anaerobic bacterium isolated from activated sludge of Petroleum wastewater.</title>
        <authorList>
            <person name="Li Q."/>
        </authorList>
    </citation>
    <scope>NUCLEOTIDE SEQUENCE [LARGE SCALE GENOMIC DNA]</scope>
    <source>
        <strain evidence="1 2">YB-6</strain>
    </source>
</reference>